<keyword evidence="1" id="KW-1133">Transmembrane helix</keyword>
<proteinExistence type="predicted"/>
<evidence type="ECO:0000313" key="3">
    <source>
        <dbReference type="Proteomes" id="UP001465755"/>
    </source>
</evidence>
<organism evidence="2 3">
    <name type="scientific">Symbiochloris irregularis</name>
    <dbReference type="NCBI Taxonomy" id="706552"/>
    <lineage>
        <taxon>Eukaryota</taxon>
        <taxon>Viridiplantae</taxon>
        <taxon>Chlorophyta</taxon>
        <taxon>core chlorophytes</taxon>
        <taxon>Trebouxiophyceae</taxon>
        <taxon>Trebouxiales</taxon>
        <taxon>Trebouxiaceae</taxon>
        <taxon>Symbiochloris</taxon>
    </lineage>
</organism>
<evidence type="ECO:0000313" key="2">
    <source>
        <dbReference type="EMBL" id="KAK9785865.1"/>
    </source>
</evidence>
<dbReference type="AlphaFoldDB" id="A0AAW1NG75"/>
<reference evidence="2 3" key="1">
    <citation type="journal article" date="2024" name="Nat. Commun.">
        <title>Phylogenomics reveals the evolutionary origins of lichenization in chlorophyte algae.</title>
        <authorList>
            <person name="Puginier C."/>
            <person name="Libourel C."/>
            <person name="Otte J."/>
            <person name="Skaloud P."/>
            <person name="Haon M."/>
            <person name="Grisel S."/>
            <person name="Petersen M."/>
            <person name="Berrin J.G."/>
            <person name="Delaux P.M."/>
            <person name="Dal Grande F."/>
            <person name="Keller J."/>
        </authorList>
    </citation>
    <scope>NUCLEOTIDE SEQUENCE [LARGE SCALE GENOMIC DNA]</scope>
    <source>
        <strain evidence="2 3">SAG 2036</strain>
    </source>
</reference>
<comment type="caution">
    <text evidence="2">The sequence shown here is derived from an EMBL/GenBank/DDBJ whole genome shotgun (WGS) entry which is preliminary data.</text>
</comment>
<keyword evidence="1" id="KW-0472">Membrane</keyword>
<dbReference type="EMBL" id="JALJOQ010000289">
    <property type="protein sequence ID" value="KAK9785865.1"/>
    <property type="molecule type" value="Genomic_DNA"/>
</dbReference>
<keyword evidence="1" id="KW-0812">Transmembrane</keyword>
<accession>A0AAW1NG75</accession>
<protein>
    <submittedName>
        <fullName evidence="2">Uncharacterized protein</fullName>
    </submittedName>
</protein>
<name>A0AAW1NG75_9CHLO</name>
<dbReference type="Proteomes" id="UP001465755">
    <property type="component" value="Unassembled WGS sequence"/>
</dbReference>
<keyword evidence="3" id="KW-1185">Reference proteome</keyword>
<gene>
    <name evidence="2" type="ORF">WJX73_007770</name>
</gene>
<evidence type="ECO:0000256" key="1">
    <source>
        <dbReference type="SAM" id="Phobius"/>
    </source>
</evidence>
<feature type="transmembrane region" description="Helical" evidence="1">
    <location>
        <begin position="73"/>
        <end position="93"/>
    </location>
</feature>
<sequence>MSALVFSANIVRATARPAPTCNARLGGRILRRALAGRPVRVESKKSAHRASSKGKIGLERRLHDYVNGGGPNIFYMGLILFFTWWFTTIQLHATPHSP</sequence>